<comment type="caution">
    <text evidence="2">The sequence shown here is derived from an EMBL/GenBank/DDBJ whole genome shotgun (WGS) entry which is preliminary data.</text>
</comment>
<keyword evidence="3" id="KW-1185">Reference proteome</keyword>
<dbReference type="Gene3D" id="1.10.10.60">
    <property type="entry name" value="Homeodomain-like"/>
    <property type="match status" value="1"/>
</dbReference>
<evidence type="ECO:0000313" key="3">
    <source>
        <dbReference type="Proteomes" id="UP000481339"/>
    </source>
</evidence>
<sequence length="148" mass="16289">MGLSSSHANELRKAHRLLRRVVRHDQDAPTGNARRKAQPRISDEQAHRIAEGYLAGKTVYELAAEFGCHRVTISAILKRQGIALRLQPAAEEEVERMITLYQSGLSLAAVGEHDPPPPSRQWGTDSDRSGAGAAVKPDPELEKRGLIR</sequence>
<gene>
    <name evidence="2" type="ORF">F8O02_04195</name>
</gene>
<feature type="compositionally biased region" description="Basic and acidic residues" evidence="1">
    <location>
        <begin position="137"/>
        <end position="148"/>
    </location>
</feature>
<feature type="region of interest" description="Disordered" evidence="1">
    <location>
        <begin position="108"/>
        <end position="148"/>
    </location>
</feature>
<organism evidence="2 3">
    <name type="scientific">Pseudoclavibacter caeni</name>
    <dbReference type="NCBI Taxonomy" id="908846"/>
    <lineage>
        <taxon>Bacteria</taxon>
        <taxon>Bacillati</taxon>
        <taxon>Actinomycetota</taxon>
        <taxon>Actinomycetes</taxon>
        <taxon>Micrococcales</taxon>
        <taxon>Microbacteriaceae</taxon>
        <taxon>Pseudoclavibacter</taxon>
    </lineage>
</organism>
<reference evidence="2 3" key="1">
    <citation type="submission" date="2019-09" db="EMBL/GenBank/DDBJ databases">
        <title>Phylogeny of genus Pseudoclavibacter and closely related genus.</title>
        <authorList>
            <person name="Li Y."/>
        </authorList>
    </citation>
    <scope>NUCLEOTIDE SEQUENCE [LARGE SCALE GENOMIC DNA]</scope>
    <source>
        <strain evidence="2 3">JCM 16921</strain>
    </source>
</reference>
<dbReference type="AlphaFoldDB" id="A0A7C8FKD0"/>
<accession>A0A7C8FKD0</accession>
<protein>
    <submittedName>
        <fullName evidence="2">Helix-turn-helix domain-containing protein</fullName>
    </submittedName>
</protein>
<evidence type="ECO:0000313" key="2">
    <source>
        <dbReference type="EMBL" id="KAB1632229.1"/>
    </source>
</evidence>
<proteinExistence type="predicted"/>
<dbReference type="Proteomes" id="UP000481339">
    <property type="component" value="Unassembled WGS sequence"/>
</dbReference>
<evidence type="ECO:0000256" key="1">
    <source>
        <dbReference type="SAM" id="MobiDB-lite"/>
    </source>
</evidence>
<feature type="region of interest" description="Disordered" evidence="1">
    <location>
        <begin position="22"/>
        <end position="43"/>
    </location>
</feature>
<dbReference type="OrthoDB" id="4555585at2"/>
<name>A0A7C8FKD0_9MICO</name>
<dbReference type="RefSeq" id="WP_158036007.1">
    <property type="nucleotide sequence ID" value="NZ_BAAAZV010000017.1"/>
</dbReference>
<dbReference type="EMBL" id="WBKA01000003">
    <property type="protein sequence ID" value="KAB1632229.1"/>
    <property type="molecule type" value="Genomic_DNA"/>
</dbReference>